<feature type="transmembrane region" description="Helical" evidence="7">
    <location>
        <begin position="130"/>
        <end position="147"/>
    </location>
</feature>
<evidence type="ECO:0000256" key="2">
    <source>
        <dbReference type="ARBA" id="ARBA00007362"/>
    </source>
</evidence>
<keyword evidence="6 7" id="KW-0472">Membrane</keyword>
<feature type="transmembrane region" description="Helical" evidence="7">
    <location>
        <begin position="12"/>
        <end position="30"/>
    </location>
</feature>
<evidence type="ECO:0000259" key="8">
    <source>
        <dbReference type="Pfam" id="PF00892"/>
    </source>
</evidence>
<gene>
    <name evidence="9" type="ORF">EEL30_01385</name>
</gene>
<name>A0A518V2F9_BRELA</name>
<organism evidence="9 10">
    <name type="scientific">Brevibacillus laterosporus</name>
    <name type="common">Bacillus laterosporus</name>
    <dbReference type="NCBI Taxonomy" id="1465"/>
    <lineage>
        <taxon>Bacteria</taxon>
        <taxon>Bacillati</taxon>
        <taxon>Bacillota</taxon>
        <taxon>Bacilli</taxon>
        <taxon>Bacillales</taxon>
        <taxon>Paenibacillaceae</taxon>
        <taxon>Brevibacillus</taxon>
    </lineage>
</organism>
<feature type="domain" description="EamA" evidence="8">
    <location>
        <begin position="14"/>
        <end position="146"/>
    </location>
</feature>
<dbReference type="OrthoDB" id="9805239at2"/>
<dbReference type="AlphaFoldDB" id="A0A518V2F9"/>
<evidence type="ECO:0000313" key="10">
    <source>
        <dbReference type="Proteomes" id="UP000319432"/>
    </source>
</evidence>
<comment type="subcellular location">
    <subcellularLocation>
        <location evidence="1">Cell membrane</location>
        <topology evidence="1">Multi-pass membrane protein</topology>
    </subcellularLocation>
</comment>
<feature type="domain" description="EamA" evidence="8">
    <location>
        <begin position="162"/>
        <end position="297"/>
    </location>
</feature>
<dbReference type="GO" id="GO:0005886">
    <property type="term" value="C:plasma membrane"/>
    <property type="evidence" value="ECO:0007669"/>
    <property type="project" value="UniProtKB-SubCell"/>
</dbReference>
<keyword evidence="4 7" id="KW-0812">Transmembrane</keyword>
<proteinExistence type="inferred from homology"/>
<feature type="transmembrane region" description="Helical" evidence="7">
    <location>
        <begin position="221"/>
        <end position="243"/>
    </location>
</feature>
<evidence type="ECO:0000256" key="3">
    <source>
        <dbReference type="ARBA" id="ARBA00022475"/>
    </source>
</evidence>
<feature type="transmembrane region" description="Helical" evidence="7">
    <location>
        <begin position="279"/>
        <end position="297"/>
    </location>
</feature>
<evidence type="ECO:0000256" key="4">
    <source>
        <dbReference type="ARBA" id="ARBA00022692"/>
    </source>
</evidence>
<evidence type="ECO:0000256" key="5">
    <source>
        <dbReference type="ARBA" id="ARBA00022989"/>
    </source>
</evidence>
<keyword evidence="3" id="KW-1003">Cell membrane</keyword>
<evidence type="ECO:0000256" key="1">
    <source>
        <dbReference type="ARBA" id="ARBA00004651"/>
    </source>
</evidence>
<accession>A0A518V2F9</accession>
<evidence type="ECO:0000256" key="6">
    <source>
        <dbReference type="ARBA" id="ARBA00023136"/>
    </source>
</evidence>
<feature type="transmembrane region" description="Helical" evidence="7">
    <location>
        <begin position="102"/>
        <end position="123"/>
    </location>
</feature>
<dbReference type="PANTHER" id="PTHR32322">
    <property type="entry name" value="INNER MEMBRANE TRANSPORTER"/>
    <property type="match status" value="1"/>
</dbReference>
<dbReference type="InterPro" id="IPR000620">
    <property type="entry name" value="EamA_dom"/>
</dbReference>
<dbReference type="SUPFAM" id="SSF103481">
    <property type="entry name" value="Multidrug resistance efflux transporter EmrE"/>
    <property type="match status" value="2"/>
</dbReference>
<dbReference type="Pfam" id="PF00892">
    <property type="entry name" value="EamA"/>
    <property type="match status" value="2"/>
</dbReference>
<dbReference type="InterPro" id="IPR050638">
    <property type="entry name" value="AA-Vitamin_Transporters"/>
</dbReference>
<keyword evidence="10" id="KW-1185">Reference proteome</keyword>
<feature type="transmembrane region" description="Helical" evidence="7">
    <location>
        <begin position="76"/>
        <end position="96"/>
    </location>
</feature>
<dbReference type="Gene3D" id="1.10.3730.20">
    <property type="match status" value="1"/>
</dbReference>
<dbReference type="Proteomes" id="UP000319432">
    <property type="component" value="Chromosome"/>
</dbReference>
<feature type="transmembrane region" description="Helical" evidence="7">
    <location>
        <begin position="45"/>
        <end position="64"/>
    </location>
</feature>
<reference evidence="9 10" key="1">
    <citation type="submission" date="2018-11" db="EMBL/GenBank/DDBJ databases">
        <title>Phylogenetic determinants of toxin gene distribution in genomes of Brevibacillus laterosporus.</title>
        <authorList>
            <person name="Glare T.R."/>
            <person name="Durrant A."/>
            <person name="Berry C."/>
            <person name="Palma L."/>
            <person name="Ormskirk M."/>
            <person name="Cox M.O."/>
        </authorList>
    </citation>
    <scope>NUCLEOTIDE SEQUENCE [LARGE SCALE GENOMIC DNA]</scope>
    <source>
        <strain evidence="9 10">1821L</strain>
    </source>
</reference>
<protein>
    <submittedName>
        <fullName evidence="9">DMT family transporter</fullName>
    </submittedName>
</protein>
<evidence type="ECO:0000256" key="7">
    <source>
        <dbReference type="SAM" id="Phobius"/>
    </source>
</evidence>
<feature type="transmembrane region" description="Helical" evidence="7">
    <location>
        <begin position="190"/>
        <end position="209"/>
    </location>
</feature>
<comment type="similarity">
    <text evidence="2">Belongs to the EamA transporter family.</text>
</comment>
<dbReference type="PANTHER" id="PTHR32322:SF18">
    <property type="entry name" value="S-ADENOSYLMETHIONINE_S-ADENOSYLHOMOCYSTEINE TRANSPORTER"/>
    <property type="match status" value="1"/>
</dbReference>
<feature type="transmembrane region" description="Helical" evidence="7">
    <location>
        <begin position="159"/>
        <end position="178"/>
    </location>
</feature>
<evidence type="ECO:0000313" key="9">
    <source>
        <dbReference type="EMBL" id="QDX91159.1"/>
    </source>
</evidence>
<dbReference type="InterPro" id="IPR037185">
    <property type="entry name" value="EmrE-like"/>
</dbReference>
<keyword evidence="5 7" id="KW-1133">Transmembrane helix</keyword>
<sequence length="318" mass="35562">MGTQGTNKANRIIYLIPLLATLLWGSNFLVGKNILQHVPPFTLGLLRWSFALIVLLPFTWKALCENWKLYLRYWKEIVLMGFLGIAFFTGVVYWGMEHTNTVHASLLSSLSPIFITIVAYFMLHERINSNQVIGIILSLLGVLWIVSKGHIGTIADMRLNNGDIVLILSNVMMAIYSVMLRKTADRLPGLIGFTLIVLAGVITAVPLMLVEVSFRPVQLFLWSNLWSIAYLGIFSSVIAFFCWTKTVHLLGPTKASPFMNLVPVFATMFAVLFLGEALLVPQVIGGVFVLLGVYWSSRPKKSLVPISHTNPRVQELKL</sequence>
<dbReference type="EMBL" id="CP033464">
    <property type="protein sequence ID" value="QDX91159.1"/>
    <property type="molecule type" value="Genomic_DNA"/>
</dbReference>